<gene>
    <name evidence="1" type="primary">X975_07143</name>
    <name evidence="1" type="ORF">TNCV_1330081</name>
</gene>
<accession>A0A8X6R319</accession>
<dbReference type="EMBL" id="BMAU01021035">
    <property type="protein sequence ID" value="GFX87473.1"/>
    <property type="molecule type" value="Genomic_DNA"/>
</dbReference>
<proteinExistence type="predicted"/>
<keyword evidence="2" id="KW-1185">Reference proteome</keyword>
<sequence>MGRSEAAIRRCWQVWVDNGRFQRQDDSGRPKATAGREDRLIVISAATAHDSSLSTIRGVTRTRVSTMTIHRRLIERNLRSY</sequence>
<name>A0A8X6R319_TRICX</name>
<evidence type="ECO:0000313" key="2">
    <source>
        <dbReference type="Proteomes" id="UP000887159"/>
    </source>
</evidence>
<evidence type="ECO:0000313" key="1">
    <source>
        <dbReference type="EMBL" id="GFX87473.1"/>
    </source>
</evidence>
<dbReference type="Proteomes" id="UP000887159">
    <property type="component" value="Unassembled WGS sequence"/>
</dbReference>
<protein>
    <submittedName>
        <fullName evidence="1">HTH_Tnp_Tc3_2 domain-containing protein</fullName>
    </submittedName>
</protein>
<dbReference type="AlphaFoldDB" id="A0A8X6R319"/>
<organism evidence="1 2">
    <name type="scientific">Trichonephila clavipes</name>
    <name type="common">Golden silk orbweaver</name>
    <name type="synonym">Nephila clavipes</name>
    <dbReference type="NCBI Taxonomy" id="2585209"/>
    <lineage>
        <taxon>Eukaryota</taxon>
        <taxon>Metazoa</taxon>
        <taxon>Ecdysozoa</taxon>
        <taxon>Arthropoda</taxon>
        <taxon>Chelicerata</taxon>
        <taxon>Arachnida</taxon>
        <taxon>Araneae</taxon>
        <taxon>Araneomorphae</taxon>
        <taxon>Entelegynae</taxon>
        <taxon>Araneoidea</taxon>
        <taxon>Nephilidae</taxon>
        <taxon>Trichonephila</taxon>
    </lineage>
</organism>
<reference evidence="1" key="1">
    <citation type="submission" date="2020-08" db="EMBL/GenBank/DDBJ databases">
        <title>Multicomponent nature underlies the extraordinary mechanical properties of spider dragline silk.</title>
        <authorList>
            <person name="Kono N."/>
            <person name="Nakamura H."/>
            <person name="Mori M."/>
            <person name="Yoshida Y."/>
            <person name="Ohtoshi R."/>
            <person name="Malay A.D."/>
            <person name="Moran D.A.P."/>
            <person name="Tomita M."/>
            <person name="Numata K."/>
            <person name="Arakawa K."/>
        </authorList>
    </citation>
    <scope>NUCLEOTIDE SEQUENCE</scope>
</reference>
<comment type="caution">
    <text evidence="1">The sequence shown here is derived from an EMBL/GenBank/DDBJ whole genome shotgun (WGS) entry which is preliminary data.</text>
</comment>